<dbReference type="InterPro" id="IPR052337">
    <property type="entry name" value="SAT4-like"/>
</dbReference>
<protein>
    <recommendedName>
        <fullName evidence="8">Rhodopsin domain-containing protein</fullName>
    </recommendedName>
</protein>
<keyword evidence="4 7" id="KW-0472">Membrane</keyword>
<evidence type="ECO:0000256" key="3">
    <source>
        <dbReference type="ARBA" id="ARBA00022989"/>
    </source>
</evidence>
<name>A0ABR2Y723_9PEZI</name>
<keyword evidence="3 7" id="KW-1133">Transmembrane helix</keyword>
<evidence type="ECO:0000256" key="2">
    <source>
        <dbReference type="ARBA" id="ARBA00022692"/>
    </source>
</evidence>
<feature type="transmembrane region" description="Helical" evidence="7">
    <location>
        <begin position="59"/>
        <end position="85"/>
    </location>
</feature>
<feature type="transmembrane region" description="Helical" evidence="7">
    <location>
        <begin position="220"/>
        <end position="247"/>
    </location>
</feature>
<evidence type="ECO:0000256" key="1">
    <source>
        <dbReference type="ARBA" id="ARBA00004141"/>
    </source>
</evidence>
<feature type="domain" description="Rhodopsin" evidence="8">
    <location>
        <begin position="43"/>
        <end position="286"/>
    </location>
</feature>
<dbReference type="Proteomes" id="UP001465668">
    <property type="component" value="Unassembled WGS sequence"/>
</dbReference>
<evidence type="ECO:0000259" key="8">
    <source>
        <dbReference type="Pfam" id="PF20684"/>
    </source>
</evidence>
<feature type="compositionally biased region" description="Basic and acidic residues" evidence="6">
    <location>
        <begin position="387"/>
        <end position="396"/>
    </location>
</feature>
<keyword evidence="2 7" id="KW-0812">Transmembrane</keyword>
<comment type="subcellular location">
    <subcellularLocation>
        <location evidence="1">Membrane</location>
        <topology evidence="1">Multi-pass membrane protein</topology>
    </subcellularLocation>
</comment>
<evidence type="ECO:0000313" key="9">
    <source>
        <dbReference type="EMBL" id="KAK9781940.1"/>
    </source>
</evidence>
<organism evidence="9 10">
    <name type="scientific">Seiridium cardinale</name>
    <dbReference type="NCBI Taxonomy" id="138064"/>
    <lineage>
        <taxon>Eukaryota</taxon>
        <taxon>Fungi</taxon>
        <taxon>Dikarya</taxon>
        <taxon>Ascomycota</taxon>
        <taxon>Pezizomycotina</taxon>
        <taxon>Sordariomycetes</taxon>
        <taxon>Xylariomycetidae</taxon>
        <taxon>Amphisphaeriales</taxon>
        <taxon>Sporocadaceae</taxon>
        <taxon>Seiridium</taxon>
    </lineage>
</organism>
<dbReference type="InterPro" id="IPR049326">
    <property type="entry name" value="Rhodopsin_dom_fungi"/>
</dbReference>
<gene>
    <name evidence="9" type="ORF">SCAR479_01811</name>
</gene>
<feature type="transmembrane region" description="Helical" evidence="7">
    <location>
        <begin position="259"/>
        <end position="281"/>
    </location>
</feature>
<feature type="transmembrane region" description="Helical" evidence="7">
    <location>
        <begin position="187"/>
        <end position="208"/>
    </location>
</feature>
<dbReference type="Pfam" id="PF20684">
    <property type="entry name" value="Fung_rhodopsin"/>
    <property type="match status" value="1"/>
</dbReference>
<feature type="region of interest" description="Disordered" evidence="6">
    <location>
        <begin position="339"/>
        <end position="444"/>
    </location>
</feature>
<feature type="transmembrane region" description="Helical" evidence="7">
    <location>
        <begin position="138"/>
        <end position="162"/>
    </location>
</feature>
<keyword evidence="10" id="KW-1185">Reference proteome</keyword>
<reference evidence="9 10" key="1">
    <citation type="submission" date="2024-02" db="EMBL/GenBank/DDBJ databases">
        <title>First draft genome assembly of two strains of Seiridium cardinale.</title>
        <authorList>
            <person name="Emiliani G."/>
            <person name="Scali E."/>
        </authorList>
    </citation>
    <scope>NUCLEOTIDE SEQUENCE [LARGE SCALE GENOMIC DNA]</scope>
    <source>
        <strain evidence="9 10">BM-138-000479</strain>
    </source>
</reference>
<comment type="caution">
    <text evidence="9">The sequence shown here is derived from an EMBL/GenBank/DDBJ whole genome shotgun (WGS) entry which is preliminary data.</text>
</comment>
<evidence type="ECO:0000313" key="10">
    <source>
        <dbReference type="Proteomes" id="UP001465668"/>
    </source>
</evidence>
<proteinExistence type="inferred from homology"/>
<dbReference type="PANTHER" id="PTHR33048">
    <property type="entry name" value="PTH11-LIKE INTEGRAL MEMBRANE PROTEIN (AFU_ORTHOLOGUE AFUA_5G11245)"/>
    <property type="match status" value="1"/>
</dbReference>
<evidence type="ECO:0000256" key="4">
    <source>
        <dbReference type="ARBA" id="ARBA00023136"/>
    </source>
</evidence>
<dbReference type="EMBL" id="JARVKM010000003">
    <property type="protein sequence ID" value="KAK9781940.1"/>
    <property type="molecule type" value="Genomic_DNA"/>
</dbReference>
<evidence type="ECO:0000256" key="6">
    <source>
        <dbReference type="SAM" id="MobiDB-lite"/>
    </source>
</evidence>
<evidence type="ECO:0000256" key="5">
    <source>
        <dbReference type="ARBA" id="ARBA00038359"/>
    </source>
</evidence>
<sequence length="455" mass="50132">MSSNSPDAAGWPVPNYINPETRGPAGKIIESTLISLVTVVLILRMYTRQFISRSLGLDDVLILISYVPATAYAVLGVYGEVYLQWNRHIWDVEPRLYVPSLQSSLAELILFDLSTSTTKLSMLAMIHRVTSSSKNKTLNTVVITLASSISINAFIFLVVSIFQCSPISAYWTITSAPKRCINQPAHLLAAGIINTITDFIIVFLPMQIVMQLDLPRKQRYIVIGLFGAGFLACAAGIVRIVFTWLMTTATNRDTTWNAWSVWVASGIELYVGIICASIPAIKPFFATYLPKFIDASIRSHKSSRDSKDPKSSYPSADFSGSNSSFQTFIYGPSTPDQPLTKPKFAMPAQHKKSPSASRALPTSFIQPVLDHKKSSSVNMNKPLPVIHDAERQRDPRVPSLPPQSSSPTDEDETTGDFSSQRNALRFTNTSSVPYSIGSASSEERTTVLIMYQGDE</sequence>
<feature type="transmembrane region" description="Helical" evidence="7">
    <location>
        <begin position="28"/>
        <end position="47"/>
    </location>
</feature>
<dbReference type="PANTHER" id="PTHR33048:SF129">
    <property type="entry name" value="INTEGRAL MEMBRANE PROTEIN-RELATED"/>
    <property type="match status" value="1"/>
</dbReference>
<comment type="similarity">
    <text evidence="5">Belongs to the SAT4 family.</text>
</comment>
<feature type="compositionally biased region" description="Polar residues" evidence="6">
    <location>
        <begin position="415"/>
        <end position="440"/>
    </location>
</feature>
<evidence type="ECO:0000256" key="7">
    <source>
        <dbReference type="SAM" id="Phobius"/>
    </source>
</evidence>
<feature type="region of interest" description="Disordered" evidence="6">
    <location>
        <begin position="300"/>
        <end position="319"/>
    </location>
</feature>
<accession>A0ABR2Y723</accession>